<sequence>MVSCGTSAHTIAHIRVPARPTCEPPTKRGPLSANARTRAGDGPSIHGTPAGLYVLPCLLCAIGSFRLRSSRAWRCAGAVRRDWRAWEIGSCWNVLDVSSDFASLAQAGKPRCHLLHKLMEL</sequence>
<evidence type="ECO:0000313" key="3">
    <source>
        <dbReference type="EMBL" id="OSD08423.1"/>
    </source>
</evidence>
<organism evidence="3 4">
    <name type="scientific">Trametes coccinea (strain BRFM310)</name>
    <name type="common">Pycnoporus coccineus</name>
    <dbReference type="NCBI Taxonomy" id="1353009"/>
    <lineage>
        <taxon>Eukaryota</taxon>
        <taxon>Fungi</taxon>
        <taxon>Dikarya</taxon>
        <taxon>Basidiomycota</taxon>
        <taxon>Agaricomycotina</taxon>
        <taxon>Agaricomycetes</taxon>
        <taxon>Polyporales</taxon>
        <taxon>Polyporaceae</taxon>
        <taxon>Trametes</taxon>
    </lineage>
</organism>
<evidence type="ECO:0000256" key="1">
    <source>
        <dbReference type="SAM" id="MobiDB-lite"/>
    </source>
</evidence>
<keyword evidence="4" id="KW-1185">Reference proteome</keyword>
<dbReference type="EMBL" id="KZ084086">
    <property type="protein sequence ID" value="OSD08423.1"/>
    <property type="molecule type" value="Genomic_DNA"/>
</dbReference>
<feature type="region of interest" description="Disordered" evidence="1">
    <location>
        <begin position="21"/>
        <end position="43"/>
    </location>
</feature>
<keyword evidence="2" id="KW-0472">Membrane</keyword>
<dbReference type="Proteomes" id="UP000193067">
    <property type="component" value="Unassembled WGS sequence"/>
</dbReference>
<feature type="transmembrane region" description="Helical" evidence="2">
    <location>
        <begin position="50"/>
        <end position="67"/>
    </location>
</feature>
<gene>
    <name evidence="3" type="ORF">PYCCODRAFT_1429492</name>
</gene>
<keyword evidence="2" id="KW-0812">Transmembrane</keyword>
<keyword evidence="2" id="KW-1133">Transmembrane helix</keyword>
<accession>A0A1Y2J6D0</accession>
<reference evidence="3 4" key="1">
    <citation type="journal article" date="2015" name="Biotechnol. Biofuels">
        <title>Enhanced degradation of softwood versus hardwood by the white-rot fungus Pycnoporus coccineus.</title>
        <authorList>
            <person name="Couturier M."/>
            <person name="Navarro D."/>
            <person name="Chevret D."/>
            <person name="Henrissat B."/>
            <person name="Piumi F."/>
            <person name="Ruiz-Duenas F.J."/>
            <person name="Martinez A.T."/>
            <person name="Grigoriev I.V."/>
            <person name="Riley R."/>
            <person name="Lipzen A."/>
            <person name="Berrin J.G."/>
            <person name="Master E.R."/>
            <person name="Rosso M.N."/>
        </authorList>
    </citation>
    <scope>NUCLEOTIDE SEQUENCE [LARGE SCALE GENOMIC DNA]</scope>
    <source>
        <strain evidence="3 4">BRFM310</strain>
    </source>
</reference>
<evidence type="ECO:0000313" key="4">
    <source>
        <dbReference type="Proteomes" id="UP000193067"/>
    </source>
</evidence>
<name>A0A1Y2J6D0_TRAC3</name>
<proteinExistence type="predicted"/>
<evidence type="ECO:0000256" key="2">
    <source>
        <dbReference type="SAM" id="Phobius"/>
    </source>
</evidence>
<protein>
    <submittedName>
        <fullName evidence="3">Uncharacterized protein</fullName>
    </submittedName>
</protein>
<dbReference type="AlphaFoldDB" id="A0A1Y2J6D0"/>